<dbReference type="GO" id="GO:0005737">
    <property type="term" value="C:cytoplasm"/>
    <property type="evidence" value="ECO:0007669"/>
    <property type="project" value="TreeGrafter"/>
</dbReference>
<dbReference type="InterPro" id="IPR050275">
    <property type="entry name" value="PGM_Phosphatase"/>
</dbReference>
<dbReference type="InterPro" id="IPR029033">
    <property type="entry name" value="His_PPase_superfam"/>
</dbReference>
<dbReference type="RefSeq" id="WP_253967333.1">
    <property type="nucleotide sequence ID" value="NZ_JAMFTH010000001.1"/>
</dbReference>
<comment type="caution">
    <text evidence="1">The sequence shown here is derived from an EMBL/GenBank/DDBJ whole genome shotgun (WGS) entry which is preliminary data.</text>
</comment>
<dbReference type="SUPFAM" id="SSF53254">
    <property type="entry name" value="Phosphoglycerate mutase-like"/>
    <property type="match status" value="1"/>
</dbReference>
<accession>A0A9X2I538</accession>
<dbReference type="Pfam" id="PF00300">
    <property type="entry name" value="His_Phos_1"/>
    <property type="match status" value="1"/>
</dbReference>
<gene>
    <name evidence="1" type="ORF">M6D89_07150</name>
</gene>
<sequence>MRIDVLRHGECEGGRIFRGHTDVALTANGWRQMEFGVGQLKDDWARIISSPLQRCRTFAEHLSQSYGLPLDIAPGLKEIGYGEWEGQCVASVWREQEAACMAWSRDPEYHGPPGGEAFAAFRQRVLDTLKALAENGQPVLLVTHGGVIKLLLSRAHNQPPAWMMQLNVSYGFAASLRYNEGLSSVDYPDASKYVYSG</sequence>
<keyword evidence="2" id="KW-1185">Reference proteome</keyword>
<dbReference type="CDD" id="cd07067">
    <property type="entry name" value="HP_PGM_like"/>
    <property type="match status" value="1"/>
</dbReference>
<dbReference type="SMART" id="SM00855">
    <property type="entry name" value="PGAM"/>
    <property type="match status" value="1"/>
</dbReference>
<dbReference type="InterPro" id="IPR013078">
    <property type="entry name" value="His_Pase_superF_clade-1"/>
</dbReference>
<dbReference type="EMBL" id="JAMFTH010000001">
    <property type="protein sequence ID" value="MCP8899072.1"/>
    <property type="molecule type" value="Genomic_DNA"/>
</dbReference>
<dbReference type="PANTHER" id="PTHR48100:SF1">
    <property type="entry name" value="HISTIDINE PHOSPHATASE FAMILY PROTEIN-RELATED"/>
    <property type="match status" value="1"/>
</dbReference>
<dbReference type="PIRSF" id="PIRSF000709">
    <property type="entry name" value="6PFK_2-Ptase"/>
    <property type="match status" value="1"/>
</dbReference>
<reference evidence="1" key="1">
    <citation type="submission" date="2022-05" db="EMBL/GenBank/DDBJ databases">
        <authorList>
            <person name="Sun H.-N."/>
        </authorList>
    </citation>
    <scope>NUCLEOTIDE SEQUENCE</scope>
    <source>
        <strain evidence="1">HB14</strain>
    </source>
</reference>
<proteinExistence type="predicted"/>
<dbReference type="Proteomes" id="UP001139319">
    <property type="component" value="Unassembled WGS sequence"/>
</dbReference>
<name>A0A9X2I538_9GAMM</name>
<dbReference type="GO" id="GO:0016791">
    <property type="term" value="F:phosphatase activity"/>
    <property type="evidence" value="ECO:0007669"/>
    <property type="project" value="TreeGrafter"/>
</dbReference>
<organism evidence="1 2">
    <name type="scientific">Gilvimarinus xylanilyticus</name>
    <dbReference type="NCBI Taxonomy" id="2944139"/>
    <lineage>
        <taxon>Bacteria</taxon>
        <taxon>Pseudomonadati</taxon>
        <taxon>Pseudomonadota</taxon>
        <taxon>Gammaproteobacteria</taxon>
        <taxon>Cellvibrionales</taxon>
        <taxon>Cellvibrionaceae</taxon>
        <taxon>Gilvimarinus</taxon>
    </lineage>
</organism>
<protein>
    <submittedName>
        <fullName evidence="1">Histidine phosphatase family protein</fullName>
    </submittedName>
</protein>
<dbReference type="PANTHER" id="PTHR48100">
    <property type="entry name" value="BROAD-SPECIFICITY PHOSPHATASE YOR283W-RELATED"/>
    <property type="match status" value="1"/>
</dbReference>
<evidence type="ECO:0000313" key="2">
    <source>
        <dbReference type="Proteomes" id="UP001139319"/>
    </source>
</evidence>
<dbReference type="AlphaFoldDB" id="A0A9X2I538"/>
<evidence type="ECO:0000313" key="1">
    <source>
        <dbReference type="EMBL" id="MCP8899072.1"/>
    </source>
</evidence>
<dbReference type="Gene3D" id="3.40.50.1240">
    <property type="entry name" value="Phosphoglycerate mutase-like"/>
    <property type="match status" value="1"/>
</dbReference>
<reference evidence="1" key="2">
    <citation type="submission" date="2023-01" db="EMBL/GenBank/DDBJ databases">
        <title>Gilvimarinus xylanilyticus HB14 isolated from Caulerpa lentillifera aquaculture base in Hainan, China.</title>
        <authorList>
            <person name="Zhang Y.-J."/>
        </authorList>
    </citation>
    <scope>NUCLEOTIDE SEQUENCE</scope>
    <source>
        <strain evidence="1">HB14</strain>
    </source>
</reference>